<sequence>CWNLIFKAFANSLESDETPQNVASHQNPNCKSEFHLSLLPDPLIDQSNELSKIAAMRLKAQ</sequence>
<protein>
    <submittedName>
        <fullName evidence="1">Uncharacterized protein</fullName>
    </submittedName>
</protein>
<name>A0A9D4C419_DREPO</name>
<proteinExistence type="predicted"/>
<accession>A0A9D4C419</accession>
<gene>
    <name evidence="1" type="ORF">DPMN_059443</name>
</gene>
<dbReference type="Proteomes" id="UP000828390">
    <property type="component" value="Unassembled WGS sequence"/>
</dbReference>
<keyword evidence="2" id="KW-1185">Reference proteome</keyword>
<dbReference type="EMBL" id="JAIWYP010000013">
    <property type="protein sequence ID" value="KAH3716715.1"/>
    <property type="molecule type" value="Genomic_DNA"/>
</dbReference>
<reference evidence="1" key="1">
    <citation type="journal article" date="2019" name="bioRxiv">
        <title>The Genome of the Zebra Mussel, Dreissena polymorpha: A Resource for Invasive Species Research.</title>
        <authorList>
            <person name="McCartney M.A."/>
            <person name="Auch B."/>
            <person name="Kono T."/>
            <person name="Mallez S."/>
            <person name="Zhang Y."/>
            <person name="Obille A."/>
            <person name="Becker A."/>
            <person name="Abrahante J.E."/>
            <person name="Garbe J."/>
            <person name="Badalamenti J.P."/>
            <person name="Herman A."/>
            <person name="Mangelson H."/>
            <person name="Liachko I."/>
            <person name="Sullivan S."/>
            <person name="Sone E.D."/>
            <person name="Koren S."/>
            <person name="Silverstein K.A.T."/>
            <person name="Beckman K.B."/>
            <person name="Gohl D.M."/>
        </authorList>
    </citation>
    <scope>NUCLEOTIDE SEQUENCE</scope>
    <source>
        <strain evidence="1">Duluth1</strain>
        <tissue evidence="1">Whole animal</tissue>
    </source>
</reference>
<evidence type="ECO:0000313" key="2">
    <source>
        <dbReference type="Proteomes" id="UP000828390"/>
    </source>
</evidence>
<feature type="non-terminal residue" evidence="1">
    <location>
        <position position="1"/>
    </location>
</feature>
<dbReference type="AlphaFoldDB" id="A0A9D4C419"/>
<reference evidence="1" key="2">
    <citation type="submission" date="2020-11" db="EMBL/GenBank/DDBJ databases">
        <authorList>
            <person name="McCartney M.A."/>
            <person name="Auch B."/>
            <person name="Kono T."/>
            <person name="Mallez S."/>
            <person name="Becker A."/>
            <person name="Gohl D.M."/>
            <person name="Silverstein K.A.T."/>
            <person name="Koren S."/>
            <person name="Bechman K.B."/>
            <person name="Herman A."/>
            <person name="Abrahante J.E."/>
            <person name="Garbe J."/>
        </authorList>
    </citation>
    <scope>NUCLEOTIDE SEQUENCE</scope>
    <source>
        <strain evidence="1">Duluth1</strain>
        <tissue evidence="1">Whole animal</tissue>
    </source>
</reference>
<organism evidence="1 2">
    <name type="scientific">Dreissena polymorpha</name>
    <name type="common">Zebra mussel</name>
    <name type="synonym">Mytilus polymorpha</name>
    <dbReference type="NCBI Taxonomy" id="45954"/>
    <lineage>
        <taxon>Eukaryota</taxon>
        <taxon>Metazoa</taxon>
        <taxon>Spiralia</taxon>
        <taxon>Lophotrochozoa</taxon>
        <taxon>Mollusca</taxon>
        <taxon>Bivalvia</taxon>
        <taxon>Autobranchia</taxon>
        <taxon>Heteroconchia</taxon>
        <taxon>Euheterodonta</taxon>
        <taxon>Imparidentia</taxon>
        <taxon>Neoheterodontei</taxon>
        <taxon>Myida</taxon>
        <taxon>Dreissenoidea</taxon>
        <taxon>Dreissenidae</taxon>
        <taxon>Dreissena</taxon>
    </lineage>
</organism>
<comment type="caution">
    <text evidence="1">The sequence shown here is derived from an EMBL/GenBank/DDBJ whole genome shotgun (WGS) entry which is preliminary data.</text>
</comment>
<evidence type="ECO:0000313" key="1">
    <source>
        <dbReference type="EMBL" id="KAH3716715.1"/>
    </source>
</evidence>